<protein>
    <recommendedName>
        <fullName evidence="6">p-hydroxybenzoic acid efflux pump subunit AaeA-like beta-barrel domain-containing protein</fullName>
    </recommendedName>
</protein>
<evidence type="ECO:0000259" key="6">
    <source>
        <dbReference type="Pfam" id="PF25963"/>
    </source>
</evidence>
<dbReference type="AlphaFoldDB" id="A0A1G1STX3"/>
<accession>A0A1G1STX3</accession>
<keyword evidence="2" id="KW-0812">Transmembrane</keyword>
<dbReference type="InterPro" id="IPR050739">
    <property type="entry name" value="MFP"/>
</dbReference>
<dbReference type="Gene3D" id="1.10.287.470">
    <property type="entry name" value="Helix hairpin bin"/>
    <property type="match status" value="2"/>
</dbReference>
<gene>
    <name evidence="7" type="ORF">BEN49_02745</name>
</gene>
<dbReference type="GO" id="GO:0055085">
    <property type="term" value="P:transmembrane transport"/>
    <property type="evidence" value="ECO:0007669"/>
    <property type="project" value="InterPro"/>
</dbReference>
<evidence type="ECO:0000256" key="1">
    <source>
        <dbReference type="ARBA" id="ARBA00004167"/>
    </source>
</evidence>
<dbReference type="Gene3D" id="2.40.30.170">
    <property type="match status" value="1"/>
</dbReference>
<evidence type="ECO:0000256" key="2">
    <source>
        <dbReference type="ARBA" id="ARBA00022692"/>
    </source>
</evidence>
<comment type="caution">
    <text evidence="7">The sequence shown here is derived from an EMBL/GenBank/DDBJ whole genome shotgun (WGS) entry which is preliminary data.</text>
</comment>
<keyword evidence="3" id="KW-1133">Transmembrane helix</keyword>
<proteinExistence type="predicted"/>
<dbReference type="InterPro" id="IPR058634">
    <property type="entry name" value="AaeA-lik-b-barrel"/>
</dbReference>
<organism evidence="7 8">
    <name type="scientific">Hymenobacter coccineus</name>
    <dbReference type="NCBI Taxonomy" id="1908235"/>
    <lineage>
        <taxon>Bacteria</taxon>
        <taxon>Pseudomonadati</taxon>
        <taxon>Bacteroidota</taxon>
        <taxon>Cytophagia</taxon>
        <taxon>Cytophagales</taxon>
        <taxon>Hymenobacteraceae</taxon>
        <taxon>Hymenobacter</taxon>
    </lineage>
</organism>
<dbReference type="PANTHER" id="PTHR30386:SF26">
    <property type="entry name" value="TRANSPORT PROTEIN COMB"/>
    <property type="match status" value="1"/>
</dbReference>
<dbReference type="PANTHER" id="PTHR30386">
    <property type="entry name" value="MEMBRANE FUSION SUBUNIT OF EMRAB-TOLC MULTIDRUG EFFLUX PUMP"/>
    <property type="match status" value="1"/>
</dbReference>
<dbReference type="EMBL" id="MDZA01000437">
    <property type="protein sequence ID" value="OGX82090.1"/>
    <property type="molecule type" value="Genomic_DNA"/>
</dbReference>
<keyword evidence="4" id="KW-0472">Membrane</keyword>
<feature type="coiled-coil region" evidence="5">
    <location>
        <begin position="58"/>
        <end position="165"/>
    </location>
</feature>
<name>A0A1G1STX3_9BACT</name>
<dbReference type="SUPFAM" id="SSF111369">
    <property type="entry name" value="HlyD-like secretion proteins"/>
    <property type="match status" value="2"/>
</dbReference>
<evidence type="ECO:0000313" key="8">
    <source>
        <dbReference type="Proteomes" id="UP000177506"/>
    </source>
</evidence>
<evidence type="ECO:0000256" key="4">
    <source>
        <dbReference type="ARBA" id="ARBA00023136"/>
    </source>
</evidence>
<sequence length="350" mass="36512">MLLAVLLTGCGAGQETDNAQVQADISPVIPKVSAAVVVIRVSDNQRVRRGDTLVLLDDRDLKLRVEQAEIALAQARANVVVARKNSAAARLGIATVASTSGAATAGIATARATVESARARLRQTTQNFQRQAALLAQQSATQQSVDNARADRDGAAASLAAAEAQVKVLTGQAGAATNQVATARSQADIVGQSVTLAQLAVKQTEAALATARLLESYTVITAPASGVVSDRNLQVGQLVAPGQTLMKVAQDGNLWVVANFKETQLEKMKVGQPVEIKADTYSDKVFQGKVQSLSPATGARYSLLPPDNATGNFVKVTQRVPVKIVFTEPPAADTPLRAGMSVTANVKESK</sequence>
<comment type="subcellular location">
    <subcellularLocation>
        <location evidence="1">Membrane</location>
        <topology evidence="1">Single-pass membrane protein</topology>
    </subcellularLocation>
</comment>
<dbReference type="PRINTS" id="PR01490">
    <property type="entry name" value="RTXTOXIND"/>
</dbReference>
<dbReference type="GO" id="GO:0016020">
    <property type="term" value="C:membrane"/>
    <property type="evidence" value="ECO:0007669"/>
    <property type="project" value="UniProtKB-SubCell"/>
</dbReference>
<keyword evidence="8" id="KW-1185">Reference proteome</keyword>
<dbReference type="Gene3D" id="2.40.50.100">
    <property type="match status" value="1"/>
</dbReference>
<dbReference type="Proteomes" id="UP000177506">
    <property type="component" value="Unassembled WGS sequence"/>
</dbReference>
<evidence type="ECO:0000256" key="3">
    <source>
        <dbReference type="ARBA" id="ARBA00022989"/>
    </source>
</evidence>
<dbReference type="Pfam" id="PF25963">
    <property type="entry name" value="Beta-barrel_AAEA"/>
    <property type="match status" value="1"/>
</dbReference>
<evidence type="ECO:0000256" key="5">
    <source>
        <dbReference type="SAM" id="Coils"/>
    </source>
</evidence>
<keyword evidence="5" id="KW-0175">Coiled coil</keyword>
<reference evidence="7 8" key="1">
    <citation type="submission" date="2016-08" db="EMBL/GenBank/DDBJ databases">
        <title>Hymenobacter coccineus sp. nov., Hymenobacter lapidarius sp. nov. and Hymenobacter glacialis sp. nov., isolated from Antarctic soil.</title>
        <authorList>
            <person name="Sedlacek I."/>
            <person name="Kralova S."/>
            <person name="Kyrova K."/>
            <person name="Maslanova I."/>
            <person name="Stankova E."/>
            <person name="Vrbovska V."/>
            <person name="Nemec M."/>
            <person name="Bartak M."/>
            <person name="Svec P."/>
            <person name="Busse H.-J."/>
            <person name="Pantucek R."/>
        </authorList>
    </citation>
    <scope>NUCLEOTIDE SEQUENCE [LARGE SCALE GENOMIC DNA]</scope>
    <source>
        <strain evidence="7 8">CCM 8649</strain>
    </source>
</reference>
<feature type="domain" description="p-hydroxybenzoic acid efflux pump subunit AaeA-like beta-barrel" evidence="6">
    <location>
        <begin position="254"/>
        <end position="346"/>
    </location>
</feature>
<evidence type="ECO:0000313" key="7">
    <source>
        <dbReference type="EMBL" id="OGX82090.1"/>
    </source>
</evidence>